<proteinExistence type="inferred from homology"/>
<evidence type="ECO:0000313" key="5">
    <source>
        <dbReference type="EMBL" id="MCS0498752.1"/>
    </source>
</evidence>
<keyword evidence="2 5" id="KW-0378">Hydrolase</keyword>
<evidence type="ECO:0000313" key="6">
    <source>
        <dbReference type="Proteomes" id="UP001205337"/>
    </source>
</evidence>
<dbReference type="RefSeq" id="WP_258797752.1">
    <property type="nucleotide sequence ID" value="NZ_JANTHX010000004.1"/>
</dbReference>
<dbReference type="InterPro" id="IPR019800">
    <property type="entry name" value="Glyco_hydro_3_AS"/>
</dbReference>
<dbReference type="NCBIfam" id="NF003740">
    <property type="entry name" value="PRK05337.1"/>
    <property type="match status" value="1"/>
</dbReference>
<dbReference type="InterPro" id="IPR050226">
    <property type="entry name" value="NagZ_Beta-hexosaminidase"/>
</dbReference>
<evidence type="ECO:0000256" key="3">
    <source>
        <dbReference type="ARBA" id="ARBA00023295"/>
    </source>
</evidence>
<sequence length="466" mass="47690">MISSPVLLPGFVGTELPGWLAARLRDGLGGVCLFAENIVSPEQLRALTAAIREANPRALIAIDEEGGDVSRLHAATGSPFPGNAVLGRLDDLELTASVGAAVAAELLAAGVNLNFAPDADINSNPDNPVIGVRSFGTDPELVARHTAAWVAAHEAGGVAVSAKHFPGHGDTASDSHHALPVVDLPLETLRERELVPFRAAVAAGARTVMSSHILLPQLDADAPATFSSRILEGLLREELGFDGVVVSDALDMVGASGEIGIPAAAVRALAGGCDLLCIGTRNTDAQLGEIEAAIDAAVASGALAADRLADAVARVAALAESLPTAPGPAPEPFTTDPGRVATAFEVAEGVRLPAATRLVSIETTANMAVGPDVPWGPASVGMTPDPLREGEPLPASDLPYLVVGKDNHRRAWTRAVIDEARAAQPGTVVVDMGWPSPDRAYADVATFGASRSVAAALRELLDGGVL</sequence>
<dbReference type="PANTHER" id="PTHR30480:SF16">
    <property type="entry name" value="GLYCOSIDE HYDROLASE FAMILY 3 DOMAIN PROTEIN"/>
    <property type="match status" value="1"/>
</dbReference>
<dbReference type="Pfam" id="PF00933">
    <property type="entry name" value="Glyco_hydro_3"/>
    <property type="match status" value="1"/>
</dbReference>
<dbReference type="InterPro" id="IPR001764">
    <property type="entry name" value="Glyco_hydro_3_N"/>
</dbReference>
<reference evidence="5 6" key="1">
    <citation type="submission" date="2022-08" db="EMBL/GenBank/DDBJ databases">
        <authorList>
            <person name="Li F."/>
        </authorList>
    </citation>
    <scope>NUCLEOTIDE SEQUENCE [LARGE SCALE GENOMIC DNA]</scope>
    <source>
        <strain evidence="5 6">10F1B-8-1</strain>
    </source>
</reference>
<dbReference type="SUPFAM" id="SSF51445">
    <property type="entry name" value="(Trans)glycosidases"/>
    <property type="match status" value="1"/>
</dbReference>
<keyword evidence="3 5" id="KW-0326">Glycosidase</keyword>
<feature type="domain" description="Glycoside hydrolase family 3 N-terminal" evidence="4">
    <location>
        <begin position="27"/>
        <end position="317"/>
    </location>
</feature>
<name>A0ABT1ZDG6_9MICO</name>
<dbReference type="Proteomes" id="UP001205337">
    <property type="component" value="Unassembled WGS sequence"/>
</dbReference>
<dbReference type="EMBL" id="JANTHX010000004">
    <property type="protein sequence ID" value="MCS0498752.1"/>
    <property type="molecule type" value="Genomic_DNA"/>
</dbReference>
<dbReference type="InterPro" id="IPR017853">
    <property type="entry name" value="GH"/>
</dbReference>
<dbReference type="EC" id="3.2.1.52" evidence="5"/>
<dbReference type="InterPro" id="IPR036962">
    <property type="entry name" value="Glyco_hydro_3_N_sf"/>
</dbReference>
<dbReference type="PRINTS" id="PR00133">
    <property type="entry name" value="GLHYDRLASE3"/>
</dbReference>
<evidence type="ECO:0000256" key="1">
    <source>
        <dbReference type="ARBA" id="ARBA00005336"/>
    </source>
</evidence>
<evidence type="ECO:0000256" key="2">
    <source>
        <dbReference type="ARBA" id="ARBA00022801"/>
    </source>
</evidence>
<evidence type="ECO:0000259" key="4">
    <source>
        <dbReference type="Pfam" id="PF00933"/>
    </source>
</evidence>
<dbReference type="PROSITE" id="PS00775">
    <property type="entry name" value="GLYCOSYL_HYDROL_F3"/>
    <property type="match status" value="1"/>
</dbReference>
<keyword evidence="6" id="KW-1185">Reference proteome</keyword>
<comment type="similarity">
    <text evidence="1">Belongs to the glycosyl hydrolase 3 family.</text>
</comment>
<protein>
    <submittedName>
        <fullName evidence="5">Beta-N-acetylhexosaminidase</fullName>
        <ecNumber evidence="5">3.2.1.52</ecNumber>
    </submittedName>
</protein>
<comment type="caution">
    <text evidence="5">The sequence shown here is derived from an EMBL/GenBank/DDBJ whole genome shotgun (WGS) entry which is preliminary data.</text>
</comment>
<gene>
    <name evidence="5" type="primary">nagZ</name>
    <name evidence="5" type="ORF">NUH29_04195</name>
</gene>
<dbReference type="GO" id="GO:0004563">
    <property type="term" value="F:beta-N-acetylhexosaminidase activity"/>
    <property type="evidence" value="ECO:0007669"/>
    <property type="project" value="UniProtKB-EC"/>
</dbReference>
<dbReference type="Gene3D" id="3.20.20.300">
    <property type="entry name" value="Glycoside hydrolase, family 3, N-terminal domain"/>
    <property type="match status" value="1"/>
</dbReference>
<organism evidence="5 6">
    <name type="scientific">Protaetiibacter mangrovi</name>
    <dbReference type="NCBI Taxonomy" id="2970926"/>
    <lineage>
        <taxon>Bacteria</taxon>
        <taxon>Bacillati</taxon>
        <taxon>Actinomycetota</taxon>
        <taxon>Actinomycetes</taxon>
        <taxon>Micrococcales</taxon>
        <taxon>Microbacteriaceae</taxon>
        <taxon>Protaetiibacter</taxon>
    </lineage>
</organism>
<accession>A0ABT1ZDG6</accession>
<dbReference type="PANTHER" id="PTHR30480">
    <property type="entry name" value="BETA-HEXOSAMINIDASE-RELATED"/>
    <property type="match status" value="1"/>
</dbReference>